<dbReference type="Proteomes" id="UP000075714">
    <property type="component" value="Unassembled WGS sequence"/>
</dbReference>
<keyword evidence="2" id="KW-1185">Reference proteome</keyword>
<accession>A0A150GLH5</accession>
<organism evidence="1 2">
    <name type="scientific">Gonium pectorale</name>
    <name type="common">Green alga</name>
    <dbReference type="NCBI Taxonomy" id="33097"/>
    <lineage>
        <taxon>Eukaryota</taxon>
        <taxon>Viridiplantae</taxon>
        <taxon>Chlorophyta</taxon>
        <taxon>core chlorophytes</taxon>
        <taxon>Chlorophyceae</taxon>
        <taxon>CS clade</taxon>
        <taxon>Chlamydomonadales</taxon>
        <taxon>Volvocaceae</taxon>
        <taxon>Gonium</taxon>
    </lineage>
</organism>
<reference evidence="2" key="1">
    <citation type="journal article" date="2016" name="Nat. Commun.">
        <title>The Gonium pectorale genome demonstrates co-option of cell cycle regulation during the evolution of multicellularity.</title>
        <authorList>
            <person name="Hanschen E.R."/>
            <person name="Marriage T.N."/>
            <person name="Ferris P.J."/>
            <person name="Hamaji T."/>
            <person name="Toyoda A."/>
            <person name="Fujiyama A."/>
            <person name="Neme R."/>
            <person name="Noguchi H."/>
            <person name="Minakuchi Y."/>
            <person name="Suzuki M."/>
            <person name="Kawai-Toyooka H."/>
            <person name="Smith D.R."/>
            <person name="Sparks H."/>
            <person name="Anderson J."/>
            <person name="Bakaric R."/>
            <person name="Luria V."/>
            <person name="Karger A."/>
            <person name="Kirschner M.W."/>
            <person name="Durand P.M."/>
            <person name="Michod R.E."/>
            <person name="Nozaki H."/>
            <person name="Olson B.J."/>
        </authorList>
    </citation>
    <scope>NUCLEOTIDE SEQUENCE [LARGE SCALE GENOMIC DNA]</scope>
    <source>
        <strain evidence="2">NIES-2863</strain>
    </source>
</reference>
<comment type="caution">
    <text evidence="1">The sequence shown here is derived from an EMBL/GenBank/DDBJ whole genome shotgun (WGS) entry which is preliminary data.</text>
</comment>
<evidence type="ECO:0008006" key="3">
    <source>
        <dbReference type="Google" id="ProtNLM"/>
    </source>
</evidence>
<evidence type="ECO:0000313" key="1">
    <source>
        <dbReference type="EMBL" id="KXZ50654.1"/>
    </source>
</evidence>
<sequence>MGLTWNDLLGIDHGYNVAKECRDHFLCKGFSYNLSSAWASGKFANGPLEPSPGSCFYERAVQVPAEFNGCPRKLGFAAFPGYVDAGSDVLQVNTTAAMEACNVEARCQGFDERGALKASLSLNSTDEPGRCLYVKMPAGFVAISDVDRSDDGIGSKRFPGDLRAAAAYCRAEPLCRGFNSDGWVKKGGSPDTIAIGACFYIKVPQAGSCPRIAGYVEAADVDHAGDDLGSLGVSAPASCRTEVGCAGFNSHGFAKADATFNREAPEVCFYTRTPAGTPKPIPT</sequence>
<dbReference type="OrthoDB" id="543726at2759"/>
<protein>
    <recommendedName>
        <fullName evidence="3">Apple domain-containing protein</fullName>
    </recommendedName>
</protein>
<dbReference type="AlphaFoldDB" id="A0A150GLH5"/>
<evidence type="ECO:0000313" key="2">
    <source>
        <dbReference type="Proteomes" id="UP000075714"/>
    </source>
</evidence>
<name>A0A150GLH5_GONPE</name>
<dbReference type="EMBL" id="LSYV01000016">
    <property type="protein sequence ID" value="KXZ50654.1"/>
    <property type="molecule type" value="Genomic_DNA"/>
</dbReference>
<proteinExistence type="predicted"/>
<gene>
    <name evidence="1" type="ORF">GPECTOR_15g338</name>
</gene>